<name>A0ABS8B824_9ACTN</name>
<keyword evidence="2" id="KW-1185">Reference proteome</keyword>
<dbReference type="Pfam" id="PF19692">
    <property type="entry name" value="DUF6193"/>
    <property type="match status" value="1"/>
</dbReference>
<accession>A0ABS8B824</accession>
<sequence length="111" mass="11760">MTADENGSGAGAAEVVAEQWRAVLGYPSDAIDPEMVRAAYAQPRLRVLYPSVSHAVLGLSRWTGYPPDQQVPVVYPRVCGGYEVVRHGEGLLGEAATAEEAFALVVAHLPG</sequence>
<evidence type="ECO:0000313" key="2">
    <source>
        <dbReference type="Proteomes" id="UP001199054"/>
    </source>
</evidence>
<protein>
    <submittedName>
        <fullName evidence="1">DUF6193 family natural product biosynthesis protein</fullName>
    </submittedName>
</protein>
<organism evidence="1 2">
    <name type="scientific">Streptomyces antimicrobicus</name>
    <dbReference type="NCBI Taxonomy" id="2883108"/>
    <lineage>
        <taxon>Bacteria</taxon>
        <taxon>Bacillati</taxon>
        <taxon>Actinomycetota</taxon>
        <taxon>Actinomycetes</taxon>
        <taxon>Kitasatosporales</taxon>
        <taxon>Streptomycetaceae</taxon>
        <taxon>Streptomyces</taxon>
    </lineage>
</organism>
<dbReference type="InterPro" id="IPR045682">
    <property type="entry name" value="DUF6193"/>
</dbReference>
<reference evidence="1 2" key="1">
    <citation type="submission" date="2021-10" db="EMBL/GenBank/DDBJ databases">
        <title>Streptomyces sp. strain SMC 277, a novel streptomycete isolated from soil.</title>
        <authorList>
            <person name="Chanama M."/>
        </authorList>
    </citation>
    <scope>NUCLEOTIDE SEQUENCE [LARGE SCALE GENOMIC DNA]</scope>
    <source>
        <strain evidence="1 2">SMC 277</strain>
    </source>
</reference>
<proteinExistence type="predicted"/>
<comment type="caution">
    <text evidence="1">The sequence shown here is derived from an EMBL/GenBank/DDBJ whole genome shotgun (WGS) entry which is preliminary data.</text>
</comment>
<dbReference type="Proteomes" id="UP001199054">
    <property type="component" value="Unassembled WGS sequence"/>
</dbReference>
<dbReference type="EMBL" id="JAJAUY010000052">
    <property type="protein sequence ID" value="MCB5180763.1"/>
    <property type="molecule type" value="Genomic_DNA"/>
</dbReference>
<evidence type="ECO:0000313" key="1">
    <source>
        <dbReference type="EMBL" id="MCB5180763.1"/>
    </source>
</evidence>
<gene>
    <name evidence="1" type="ORF">LG632_15390</name>
</gene>
<dbReference type="RefSeq" id="WP_226727665.1">
    <property type="nucleotide sequence ID" value="NZ_JAJAUY010000052.1"/>
</dbReference>